<sequence length="117" mass="14025">MNVEKPEKLPFFWGFFYGSRYANSETVPLSWSSRSEVNLKVTGNYGSERTNLCKRSLESRDSNPPHHNTLESFMSRRVLRDRSKTYFYYFVYIKNNKNLYIYIMHTHTHTTADRRLP</sequence>
<dbReference type="AlphaFoldDB" id="A0A8D8THR1"/>
<proteinExistence type="predicted"/>
<name>A0A8D8THR1_9HEMI</name>
<organism evidence="1">
    <name type="scientific">Cacopsylla melanoneura</name>
    <dbReference type="NCBI Taxonomy" id="428564"/>
    <lineage>
        <taxon>Eukaryota</taxon>
        <taxon>Metazoa</taxon>
        <taxon>Ecdysozoa</taxon>
        <taxon>Arthropoda</taxon>
        <taxon>Hexapoda</taxon>
        <taxon>Insecta</taxon>
        <taxon>Pterygota</taxon>
        <taxon>Neoptera</taxon>
        <taxon>Paraneoptera</taxon>
        <taxon>Hemiptera</taxon>
        <taxon>Sternorrhyncha</taxon>
        <taxon>Psylloidea</taxon>
        <taxon>Psyllidae</taxon>
        <taxon>Psyllinae</taxon>
        <taxon>Cacopsylla</taxon>
    </lineage>
</organism>
<reference evidence="1" key="1">
    <citation type="submission" date="2021-05" db="EMBL/GenBank/DDBJ databases">
        <authorList>
            <person name="Alioto T."/>
            <person name="Alioto T."/>
            <person name="Gomez Garrido J."/>
        </authorList>
    </citation>
    <scope>NUCLEOTIDE SEQUENCE</scope>
</reference>
<accession>A0A8D8THR1</accession>
<dbReference type="EMBL" id="HBUF01267184">
    <property type="protein sequence ID" value="CAG6684387.1"/>
    <property type="molecule type" value="Transcribed_RNA"/>
</dbReference>
<evidence type="ECO:0000313" key="1">
    <source>
        <dbReference type="EMBL" id="CAG6684387.1"/>
    </source>
</evidence>
<protein>
    <submittedName>
        <fullName evidence="1">Uncharacterized protein</fullName>
    </submittedName>
</protein>